<dbReference type="Gene3D" id="2.60.40.770">
    <property type="match status" value="1"/>
</dbReference>
<reference evidence="1" key="1">
    <citation type="thesis" date="2020" institute="ProQuest LLC" country="789 East Eisenhower Parkway, Ann Arbor, MI, USA">
        <title>Comparative Genomics and Chromosome Evolution.</title>
        <authorList>
            <person name="Mudd A.B."/>
        </authorList>
    </citation>
    <scope>NUCLEOTIDE SEQUENCE</scope>
    <source>
        <strain evidence="1">Female2</strain>
        <tissue evidence="1">Blood</tissue>
    </source>
</reference>
<dbReference type="GO" id="GO:0001530">
    <property type="term" value="F:lipopolysaccharide binding"/>
    <property type="evidence" value="ECO:0007669"/>
    <property type="project" value="InterPro"/>
</dbReference>
<dbReference type="InterPro" id="IPR039217">
    <property type="entry name" value="LY96"/>
</dbReference>
<proteinExistence type="predicted"/>
<sequence length="82" mass="9281">MSEVWHESLKLSHHKYILCTGTDDEYSFCGTLKGETIQFSAKNKTIFSIQITKGTYLFIMKVLAGDEEKIAFCGNISLIIKD</sequence>
<dbReference type="GO" id="GO:0045087">
    <property type="term" value="P:innate immune response"/>
    <property type="evidence" value="ECO:0007669"/>
    <property type="project" value="InterPro"/>
</dbReference>
<dbReference type="Proteomes" id="UP000812440">
    <property type="component" value="Chromosome 6"/>
</dbReference>
<name>A0A8T2JE76_9PIPI</name>
<dbReference type="OrthoDB" id="9907947at2759"/>
<gene>
    <name evidence="1" type="ORF">GDO86_010923</name>
</gene>
<dbReference type="AlphaFoldDB" id="A0A8T2JE76"/>
<organism evidence="1 2">
    <name type="scientific">Hymenochirus boettgeri</name>
    <name type="common">Congo dwarf clawed frog</name>
    <dbReference type="NCBI Taxonomy" id="247094"/>
    <lineage>
        <taxon>Eukaryota</taxon>
        <taxon>Metazoa</taxon>
        <taxon>Chordata</taxon>
        <taxon>Craniata</taxon>
        <taxon>Vertebrata</taxon>
        <taxon>Euteleostomi</taxon>
        <taxon>Amphibia</taxon>
        <taxon>Batrachia</taxon>
        <taxon>Anura</taxon>
        <taxon>Pipoidea</taxon>
        <taxon>Pipidae</taxon>
        <taxon>Pipinae</taxon>
        <taxon>Hymenochirus</taxon>
    </lineage>
</organism>
<dbReference type="PANTHER" id="PTHR15218">
    <property type="entry name" value="MD-1, MD-2 - RELATED"/>
    <property type="match status" value="1"/>
</dbReference>
<protein>
    <submittedName>
        <fullName evidence="1">Uncharacterized protein</fullName>
    </submittedName>
</protein>
<comment type="caution">
    <text evidence="1">The sequence shown here is derived from an EMBL/GenBank/DDBJ whole genome shotgun (WGS) entry which is preliminary data.</text>
</comment>
<keyword evidence="2" id="KW-1185">Reference proteome</keyword>
<dbReference type="PANTHER" id="PTHR15218:SF0">
    <property type="entry name" value="LYMPHOCYTE ANTIGEN 96"/>
    <property type="match status" value="1"/>
</dbReference>
<evidence type="ECO:0000313" key="1">
    <source>
        <dbReference type="EMBL" id="KAG8441923.1"/>
    </source>
</evidence>
<evidence type="ECO:0000313" key="2">
    <source>
        <dbReference type="Proteomes" id="UP000812440"/>
    </source>
</evidence>
<accession>A0A8T2JE76</accession>
<dbReference type="GO" id="GO:0035662">
    <property type="term" value="F:Toll-like receptor 4 binding"/>
    <property type="evidence" value="ECO:0007669"/>
    <property type="project" value="InterPro"/>
</dbReference>
<dbReference type="EMBL" id="JAACNH010000005">
    <property type="protein sequence ID" value="KAG8441923.1"/>
    <property type="molecule type" value="Genomic_DNA"/>
</dbReference>